<evidence type="ECO:0000259" key="14">
    <source>
        <dbReference type="Pfam" id="PF22776"/>
    </source>
</evidence>
<evidence type="ECO:0000256" key="4">
    <source>
        <dbReference type="ARBA" id="ARBA00022475"/>
    </source>
</evidence>
<keyword evidence="3 12" id="KW-0813">Transport</keyword>
<evidence type="ECO:0000256" key="12">
    <source>
        <dbReference type="HAMAP-Rule" id="MF_01522"/>
    </source>
</evidence>
<feature type="transmembrane region" description="Helical" evidence="12">
    <location>
        <begin position="221"/>
        <end position="241"/>
    </location>
</feature>
<dbReference type="Pfam" id="PF02705">
    <property type="entry name" value="K_trans"/>
    <property type="match status" value="1"/>
</dbReference>
<evidence type="ECO:0000256" key="11">
    <source>
        <dbReference type="ARBA" id="ARBA00023136"/>
    </source>
</evidence>
<feature type="transmembrane region" description="Helical" evidence="12">
    <location>
        <begin position="293"/>
        <end position="322"/>
    </location>
</feature>
<accession>A0ABW0KVB3</accession>
<evidence type="ECO:0000256" key="7">
    <source>
        <dbReference type="ARBA" id="ARBA00022847"/>
    </source>
</evidence>
<feature type="transmembrane region" description="Helical" evidence="12">
    <location>
        <begin position="51"/>
        <end position="71"/>
    </location>
</feature>
<name>A0ABW0KVB3_9BACT</name>
<evidence type="ECO:0000313" key="16">
    <source>
        <dbReference type="Proteomes" id="UP001596052"/>
    </source>
</evidence>
<comment type="catalytic activity">
    <reaction evidence="12">
        <text>K(+)(in) + H(+)(in) = K(+)(out) + H(+)(out)</text>
        <dbReference type="Rhea" id="RHEA:28490"/>
        <dbReference type="ChEBI" id="CHEBI:15378"/>
        <dbReference type="ChEBI" id="CHEBI:29103"/>
    </reaction>
</comment>
<dbReference type="Proteomes" id="UP001596052">
    <property type="component" value="Unassembled WGS sequence"/>
</dbReference>
<keyword evidence="4 12" id="KW-1003">Cell membrane</keyword>
<keyword evidence="11 12" id="KW-0472">Membrane</keyword>
<dbReference type="InterPro" id="IPR053951">
    <property type="entry name" value="K_trans_N"/>
</dbReference>
<dbReference type="EMBL" id="JBHSMQ010000007">
    <property type="protein sequence ID" value="MFC5456822.1"/>
    <property type="molecule type" value="Genomic_DNA"/>
</dbReference>
<evidence type="ECO:0000259" key="13">
    <source>
        <dbReference type="Pfam" id="PF02705"/>
    </source>
</evidence>
<evidence type="ECO:0000256" key="1">
    <source>
        <dbReference type="ARBA" id="ARBA00004141"/>
    </source>
</evidence>
<gene>
    <name evidence="12" type="primary">kup</name>
    <name evidence="15" type="ORF">ACFQDI_18290</name>
</gene>
<comment type="subcellular location">
    <subcellularLocation>
        <location evidence="12">Cell membrane</location>
        <topology evidence="12">Multi-pass membrane protein</topology>
    </subcellularLocation>
    <subcellularLocation>
        <location evidence="1">Membrane</location>
        <topology evidence="1">Multi-pass membrane protein</topology>
    </subcellularLocation>
</comment>
<keyword evidence="16" id="KW-1185">Reference proteome</keyword>
<feature type="transmembrane region" description="Helical" evidence="12">
    <location>
        <begin position="12"/>
        <end position="31"/>
    </location>
</feature>
<keyword evidence="10 12" id="KW-0406">Ion transport</keyword>
<feature type="transmembrane region" description="Helical" evidence="12">
    <location>
        <begin position="253"/>
        <end position="273"/>
    </location>
</feature>
<evidence type="ECO:0000256" key="2">
    <source>
        <dbReference type="ARBA" id="ARBA00007019"/>
    </source>
</evidence>
<keyword evidence="5 12" id="KW-0633">Potassium transport</keyword>
<feature type="domain" description="K+ potassium transporter integral membrane" evidence="13">
    <location>
        <begin position="12"/>
        <end position="468"/>
    </location>
</feature>
<dbReference type="HAMAP" id="MF_01522">
    <property type="entry name" value="Kup"/>
    <property type="match status" value="1"/>
</dbReference>
<keyword evidence="9 12" id="KW-1133">Transmembrane helix</keyword>
<protein>
    <recommendedName>
        <fullName evidence="12">Probable potassium transport system protein Kup</fullName>
    </recommendedName>
</protein>
<evidence type="ECO:0000256" key="9">
    <source>
        <dbReference type="ARBA" id="ARBA00022989"/>
    </source>
</evidence>
<dbReference type="RefSeq" id="WP_377169464.1">
    <property type="nucleotide sequence ID" value="NZ_JBHSMQ010000007.1"/>
</dbReference>
<comment type="caution">
    <text evidence="15">The sequence shown here is derived from an EMBL/GenBank/DDBJ whole genome shotgun (WGS) entry which is preliminary data.</text>
</comment>
<dbReference type="InterPro" id="IPR023051">
    <property type="entry name" value="Kup"/>
</dbReference>
<proteinExistence type="inferred from homology"/>
<dbReference type="PANTHER" id="PTHR30540:SF79">
    <property type="entry name" value="LOW AFFINITY POTASSIUM TRANSPORT SYSTEM PROTEIN KUP"/>
    <property type="match status" value="1"/>
</dbReference>
<feature type="domain" description="K+ potassium transporter C-terminal" evidence="14">
    <location>
        <begin position="480"/>
        <end position="627"/>
    </location>
</feature>
<keyword evidence="8 12" id="KW-0630">Potassium</keyword>
<comment type="similarity">
    <text evidence="2 12">Belongs to the HAK/KUP transporter (TC 2.A.72) family.</text>
</comment>
<dbReference type="Pfam" id="PF22776">
    <property type="entry name" value="K_trans_C"/>
    <property type="match status" value="1"/>
</dbReference>
<sequence length="628" mass="69358">MSEHKNSNSWTLALVALGVVFGDIGTSPLYALRECLTHAGYVPGRDGVDMIYGPISLMFWSLTLMVSVKYLGLLSHATAQGEGGMFALLSLLRSQKEALTPKSTAFVVLVVLFGAALLYGDGMITPAISVLSAVEGIKQISAGLPQHVIVYISVAIIFGLFMVQKHGTARIGVAFGPIMILWFSALAGMGFYRYIQHPEVIAALSPHWGLYYLMHHGSHGIVIMGMVLLAVTGCEALYADIGHFGAKPLKRAWFILVYPSLILNYLGQGALVISDPAALEHPFFRLVPQPLLVPMIILATAATIIASQAMITGVYSLTQQAVQLGYLPRLKIIHTNPDVRGQIYMPQVNFLLMVACIALVIGFETSSNLASAYGLSVSMEMFLTSVLFYFVARRIWGWSFWKAFLPVLVFTCIELGYVSGSLIKFMQGAWFPLAVAACIWVIMKTWTDGRAILFQAMQRGRLPVVHLVDEIKRDRIIRVPGTAVFMSASADGLPLALLHHLKHNKALHKQVVLLSVKFADVPYVCKESRHEISEYHEEFYRVVLLYGFAEPPDVFNDLCAALSEKTKVKRNGITFYQSREVLLTNGPGKMAAWRKKLFVTLSRMSRPATGYFDLPPRQVIELGIQLEV</sequence>
<organism evidence="15 16">
    <name type="scientific">Prosthecobacter fluviatilis</name>
    <dbReference type="NCBI Taxonomy" id="445931"/>
    <lineage>
        <taxon>Bacteria</taxon>
        <taxon>Pseudomonadati</taxon>
        <taxon>Verrucomicrobiota</taxon>
        <taxon>Verrucomicrobiia</taxon>
        <taxon>Verrucomicrobiales</taxon>
        <taxon>Verrucomicrobiaceae</taxon>
        <taxon>Prosthecobacter</taxon>
    </lineage>
</organism>
<evidence type="ECO:0000256" key="6">
    <source>
        <dbReference type="ARBA" id="ARBA00022692"/>
    </source>
</evidence>
<comment type="function">
    <text evidence="12">Transport of potassium into the cell. Likely operates as a K(+):H(+) symporter.</text>
</comment>
<evidence type="ECO:0000256" key="3">
    <source>
        <dbReference type="ARBA" id="ARBA00022448"/>
    </source>
</evidence>
<feature type="transmembrane region" description="Helical" evidence="12">
    <location>
        <begin position="343"/>
        <end position="363"/>
    </location>
</feature>
<evidence type="ECO:0000256" key="8">
    <source>
        <dbReference type="ARBA" id="ARBA00022958"/>
    </source>
</evidence>
<keyword evidence="6 12" id="KW-0812">Transmembrane</keyword>
<dbReference type="PANTHER" id="PTHR30540">
    <property type="entry name" value="OSMOTIC STRESS POTASSIUM TRANSPORTER"/>
    <property type="match status" value="1"/>
</dbReference>
<dbReference type="InterPro" id="IPR053952">
    <property type="entry name" value="K_trans_C"/>
</dbReference>
<dbReference type="InterPro" id="IPR003855">
    <property type="entry name" value="K+_transporter"/>
</dbReference>
<feature type="transmembrane region" description="Helical" evidence="12">
    <location>
        <begin position="103"/>
        <end position="124"/>
    </location>
</feature>
<feature type="transmembrane region" description="Helical" evidence="12">
    <location>
        <begin position="403"/>
        <end position="423"/>
    </location>
</feature>
<feature type="transmembrane region" description="Helical" evidence="12">
    <location>
        <begin position="144"/>
        <end position="163"/>
    </location>
</feature>
<feature type="transmembrane region" description="Helical" evidence="12">
    <location>
        <begin position="429"/>
        <end position="447"/>
    </location>
</feature>
<reference evidence="16" key="1">
    <citation type="journal article" date="2019" name="Int. J. Syst. Evol. Microbiol.">
        <title>The Global Catalogue of Microorganisms (GCM) 10K type strain sequencing project: providing services to taxonomists for standard genome sequencing and annotation.</title>
        <authorList>
            <consortium name="The Broad Institute Genomics Platform"/>
            <consortium name="The Broad Institute Genome Sequencing Center for Infectious Disease"/>
            <person name="Wu L."/>
            <person name="Ma J."/>
        </authorList>
    </citation>
    <scope>NUCLEOTIDE SEQUENCE [LARGE SCALE GENOMIC DNA]</scope>
    <source>
        <strain evidence="16">CGMCC 4.1469</strain>
    </source>
</reference>
<keyword evidence="7 12" id="KW-0769">Symport</keyword>
<feature type="transmembrane region" description="Helical" evidence="12">
    <location>
        <begin position="369"/>
        <end position="391"/>
    </location>
</feature>
<evidence type="ECO:0000256" key="10">
    <source>
        <dbReference type="ARBA" id="ARBA00023065"/>
    </source>
</evidence>
<evidence type="ECO:0000256" key="5">
    <source>
        <dbReference type="ARBA" id="ARBA00022538"/>
    </source>
</evidence>
<evidence type="ECO:0000313" key="15">
    <source>
        <dbReference type="EMBL" id="MFC5456822.1"/>
    </source>
</evidence>
<feature type="transmembrane region" description="Helical" evidence="12">
    <location>
        <begin position="175"/>
        <end position="195"/>
    </location>
</feature>